<dbReference type="AlphaFoldDB" id="A0A7Z7JDF3"/>
<sequence>MRADSFGVSKTYEIYGSAASYAFRTRLAECKSRVPHERPFCM</sequence>
<organism evidence="1 2">
    <name type="scientific">Cupriavidus taiwanensis</name>
    <dbReference type="NCBI Taxonomy" id="164546"/>
    <lineage>
        <taxon>Bacteria</taxon>
        <taxon>Pseudomonadati</taxon>
        <taxon>Pseudomonadota</taxon>
        <taxon>Betaproteobacteria</taxon>
        <taxon>Burkholderiales</taxon>
        <taxon>Burkholderiaceae</taxon>
        <taxon>Cupriavidus</taxon>
    </lineage>
</organism>
<evidence type="ECO:0000313" key="2">
    <source>
        <dbReference type="Proteomes" id="UP000257139"/>
    </source>
</evidence>
<name>A0A7Z7JDF3_9BURK</name>
<dbReference type="Proteomes" id="UP000257139">
    <property type="component" value="Chromosome CBM2594_b"/>
</dbReference>
<accession>A0A7Z7JDF3</accession>
<dbReference type="EMBL" id="LT978514">
    <property type="protein sequence ID" value="SPC22968.1"/>
    <property type="molecule type" value="Genomic_DNA"/>
</dbReference>
<proteinExistence type="predicted"/>
<evidence type="ECO:0000313" key="1">
    <source>
        <dbReference type="EMBL" id="SPC22968.1"/>
    </source>
</evidence>
<protein>
    <submittedName>
        <fullName evidence="1">Uncharacterized protein</fullName>
    </submittedName>
</protein>
<reference evidence="1 2" key="1">
    <citation type="submission" date="2018-01" db="EMBL/GenBank/DDBJ databases">
        <authorList>
            <person name="Clerissi C."/>
        </authorList>
    </citation>
    <scope>NUCLEOTIDE SEQUENCE [LARGE SCALE GENOMIC DNA]</scope>
    <source>
        <strain evidence="1">Cupriavidus taiwanensis STM 6021</strain>
    </source>
</reference>
<gene>
    <name evidence="1" type="ORF">CBM2594_B50209</name>
</gene>